<dbReference type="Proteomes" id="UP001258017">
    <property type="component" value="Unassembled WGS sequence"/>
</dbReference>
<dbReference type="Pfam" id="PF13181">
    <property type="entry name" value="TPR_8"/>
    <property type="match status" value="1"/>
</dbReference>
<dbReference type="GO" id="GO:0000127">
    <property type="term" value="C:transcription factor TFIIIC complex"/>
    <property type="evidence" value="ECO:0007669"/>
    <property type="project" value="TreeGrafter"/>
</dbReference>
<reference evidence="3" key="2">
    <citation type="journal article" date="2023" name="Commun. Biol.">
        <title>Intrasexual cuticular hydrocarbon dimorphism in a wasp sheds light on hydrocarbon biosynthesis genes in Hymenoptera.</title>
        <authorList>
            <person name="Moris V.C."/>
            <person name="Podsiadlowski L."/>
            <person name="Martin S."/>
            <person name="Oeyen J.P."/>
            <person name="Donath A."/>
            <person name="Petersen M."/>
            <person name="Wilbrandt J."/>
            <person name="Misof B."/>
            <person name="Liedtke D."/>
            <person name="Thamm M."/>
            <person name="Scheiner R."/>
            <person name="Schmitt T."/>
            <person name="Niehuis O."/>
        </authorList>
    </citation>
    <scope>NUCLEOTIDE SEQUENCE</scope>
    <source>
        <strain evidence="3">GBR_01_08_01A</strain>
    </source>
</reference>
<dbReference type="PANTHER" id="PTHR23082">
    <property type="entry name" value="TRANSCRIPTION INITIATION FACTOR IIIC TFIIIC , POLYPEPTIDE 3-RELATED"/>
    <property type="match status" value="1"/>
</dbReference>
<evidence type="ECO:0000256" key="1">
    <source>
        <dbReference type="PROSITE-ProRule" id="PRU00339"/>
    </source>
</evidence>
<evidence type="ECO:0008006" key="5">
    <source>
        <dbReference type="Google" id="ProtNLM"/>
    </source>
</evidence>
<proteinExistence type="predicted"/>
<evidence type="ECO:0000256" key="2">
    <source>
        <dbReference type="SAM" id="MobiDB-lite"/>
    </source>
</evidence>
<keyword evidence="1" id="KW-0802">TPR repeat</keyword>
<dbReference type="PANTHER" id="PTHR23082:SF0">
    <property type="entry name" value="GENERAL TRANSCRIPTION FACTOR 3C POLYPEPTIDE 3"/>
    <property type="match status" value="1"/>
</dbReference>
<keyword evidence="4" id="KW-1185">Reference proteome</keyword>
<feature type="compositionally biased region" description="Polar residues" evidence="2">
    <location>
        <begin position="159"/>
        <end position="168"/>
    </location>
</feature>
<feature type="repeat" description="TPR" evidence="1">
    <location>
        <begin position="261"/>
        <end position="294"/>
    </location>
</feature>
<dbReference type="SMART" id="SM00028">
    <property type="entry name" value="TPR"/>
    <property type="match status" value="3"/>
</dbReference>
<evidence type="ECO:0000313" key="3">
    <source>
        <dbReference type="EMBL" id="KAK2580192.1"/>
    </source>
</evidence>
<evidence type="ECO:0000313" key="4">
    <source>
        <dbReference type="Proteomes" id="UP001258017"/>
    </source>
</evidence>
<dbReference type="GO" id="GO:0006383">
    <property type="term" value="P:transcription by RNA polymerase III"/>
    <property type="evidence" value="ECO:0007669"/>
    <property type="project" value="InterPro"/>
</dbReference>
<reference evidence="3" key="1">
    <citation type="submission" date="2021-08" db="EMBL/GenBank/DDBJ databases">
        <authorList>
            <person name="Misof B."/>
            <person name="Oliver O."/>
            <person name="Podsiadlowski L."/>
            <person name="Donath A."/>
            <person name="Peters R."/>
            <person name="Mayer C."/>
            <person name="Rust J."/>
            <person name="Gunkel S."/>
            <person name="Lesny P."/>
            <person name="Martin S."/>
            <person name="Oeyen J.P."/>
            <person name="Petersen M."/>
            <person name="Panagiotis P."/>
            <person name="Wilbrandt J."/>
            <person name="Tanja T."/>
        </authorList>
    </citation>
    <scope>NUCLEOTIDE SEQUENCE</scope>
    <source>
        <strain evidence="3">GBR_01_08_01A</strain>
        <tissue evidence="3">Thorax + abdomen</tissue>
    </source>
</reference>
<name>A0AAD9RI65_9HYME</name>
<dbReference type="Gene3D" id="1.25.40.10">
    <property type="entry name" value="Tetratricopeptide repeat domain"/>
    <property type="match status" value="3"/>
</dbReference>
<dbReference type="InterPro" id="IPR011990">
    <property type="entry name" value="TPR-like_helical_dom_sf"/>
</dbReference>
<dbReference type="PROSITE" id="PS50005">
    <property type="entry name" value="TPR"/>
    <property type="match status" value="1"/>
</dbReference>
<dbReference type="EMBL" id="JAIFRP010000062">
    <property type="protein sequence ID" value="KAK2580192.1"/>
    <property type="molecule type" value="Genomic_DNA"/>
</dbReference>
<accession>A0AAD9RI65</accession>
<protein>
    <recommendedName>
        <fullName evidence="5">General transcription factor 3C polypeptide 3</fullName>
    </recommendedName>
</protein>
<feature type="region of interest" description="Disordered" evidence="2">
    <location>
        <begin position="141"/>
        <end position="189"/>
    </location>
</feature>
<dbReference type="AlphaFoldDB" id="A0AAD9RI65"/>
<gene>
    <name evidence="3" type="ORF">KPH14_012456</name>
</gene>
<comment type="caution">
    <text evidence="3">The sequence shown here is derived from an EMBL/GenBank/DDBJ whole genome shotgun (WGS) entry which is preliminary data.</text>
</comment>
<dbReference type="Pfam" id="PF14559">
    <property type="entry name" value="TPR_19"/>
    <property type="match status" value="1"/>
</dbReference>
<dbReference type="SUPFAM" id="SSF48452">
    <property type="entry name" value="TPR-like"/>
    <property type="match status" value="3"/>
</dbReference>
<sequence length="918" mass="105046">MCSNQEISKMEQLVTDEDKANTHVDTNSELKFEDHKENIVIIDHDSNAIPIIIEELDESAINSMDMDMTEFIEANALEVQDMSEAILPSYTCSQPSSPGNDIVMDIDDRNVLLTPEEEDRLTKQFLNGELTFSEYSSRMDEAPDLEVSDMDVSKKDSANEQVTLQQVTNKKEQKLSTSVQSGPKRKRRTLPPVLQGLMGEANLRFARGETVLAGQMCMEIIRQVPSAPEPFQTLAMIYENDQPEKSLQFALIAAHLSPRDADQWVRLANLSLESGNIKQAITCYSKAIQANPKEIHLYESLIQLQEQSGDKRAYLKAYTKLLHHLDPEYGEEILKYAKILAKHYMQENNNEQALDAMEHIFAKCPELITLEEVNIMTEVLITLKNFKRCLDILTKYTSIWVQLKNTVDDDKKVLEQSELSEIPKIESCGMPEDVVVDLKAKFLITLIELNEITMADNLLPKLLKEDPELSGDLFLDVAEAFMGKKEFQRALILLDPLVNSNNFSLAAVWLRHAECWVGCKDLKKAIKSYEVVKQLSPQHLSARLALAKLYKFKGQYTKAAEVLKQDPESDALDPNVIYMRTLLLFKTQKYDEYFQSGMLLLSRHCINIRSKAELGALTRPTGVRQRLESLQLHRLSCGEKLEEENAPTFINSDEPSEKNEFLLFLQMCKLACELKRYGLLQRMCFSALTSKRFEKRNSHIMFLCLVSCIHNNDSFYGYNIVREIVKVCQYSNPWNLLNIVIQRTEDSRHSRFIMRFLGREDAFSHLHIMHANNCLVSGTYTYALNDYISLFRVTPSALLALLISVTLLQMACQKHSSKKNQLVIQAIAFFKKYAQLRGVEGQQEANYNIARAFHQIGMLPTAVHYYKLVLHADPGNLVKQNEKLLDLKKEAAFNLHLIYLQSENLYLARMLLEEYITV</sequence>
<dbReference type="InterPro" id="IPR039340">
    <property type="entry name" value="Tfc4/TFIIIC-102/Sfc4"/>
</dbReference>
<dbReference type="InterPro" id="IPR019734">
    <property type="entry name" value="TPR_rpt"/>
</dbReference>
<organism evidence="3 4">
    <name type="scientific">Odynerus spinipes</name>
    <dbReference type="NCBI Taxonomy" id="1348599"/>
    <lineage>
        <taxon>Eukaryota</taxon>
        <taxon>Metazoa</taxon>
        <taxon>Ecdysozoa</taxon>
        <taxon>Arthropoda</taxon>
        <taxon>Hexapoda</taxon>
        <taxon>Insecta</taxon>
        <taxon>Pterygota</taxon>
        <taxon>Neoptera</taxon>
        <taxon>Endopterygota</taxon>
        <taxon>Hymenoptera</taxon>
        <taxon>Apocrita</taxon>
        <taxon>Aculeata</taxon>
        <taxon>Vespoidea</taxon>
        <taxon>Vespidae</taxon>
        <taxon>Eumeninae</taxon>
        <taxon>Odynerus</taxon>
    </lineage>
</organism>